<dbReference type="Gene3D" id="3.40.50.1240">
    <property type="entry name" value="Phosphoglycerate mutase-like"/>
    <property type="match status" value="1"/>
</dbReference>
<dbReference type="Proteomes" id="UP000006911">
    <property type="component" value="Unassembled WGS sequence"/>
</dbReference>
<dbReference type="InParanoid" id="D5GED1"/>
<accession>D5GED1</accession>
<proteinExistence type="inferred from homology"/>
<comment type="similarity">
    <text evidence="1">Belongs to the histidine acid phosphatase family.</text>
</comment>
<dbReference type="InterPro" id="IPR000560">
    <property type="entry name" value="His_Pase_clade-2"/>
</dbReference>
<dbReference type="STRING" id="656061.D5GED1"/>
<feature type="transmembrane region" description="Helical" evidence="2">
    <location>
        <begin position="406"/>
        <end position="430"/>
    </location>
</feature>
<keyword evidence="2" id="KW-0472">Membrane</keyword>
<dbReference type="PANTHER" id="PTHR11567:SF142">
    <property type="entry name" value="PHOSPHOGLYCERATE MUTASE-LIKE PROTEIN"/>
    <property type="match status" value="1"/>
</dbReference>
<dbReference type="Pfam" id="PF00328">
    <property type="entry name" value="His_Phos_2"/>
    <property type="match status" value="1"/>
</dbReference>
<evidence type="ECO:0000256" key="1">
    <source>
        <dbReference type="ARBA" id="ARBA00005375"/>
    </source>
</evidence>
<dbReference type="HOGENOM" id="CLU_023111_1_0_1"/>
<keyword evidence="4" id="KW-1185">Reference proteome</keyword>
<dbReference type="CDD" id="cd07061">
    <property type="entry name" value="HP_HAP_like"/>
    <property type="match status" value="1"/>
</dbReference>
<protein>
    <submittedName>
        <fullName evidence="3">(Perigord truffle) hypothetical protein</fullName>
    </submittedName>
</protein>
<keyword evidence="2" id="KW-1133">Transmembrane helix</keyword>
<evidence type="ECO:0000313" key="3">
    <source>
        <dbReference type="EMBL" id="CAZ82874.1"/>
    </source>
</evidence>
<gene>
    <name evidence="3" type="ORF">GSTUM_00001272001</name>
</gene>
<name>D5GED1_TUBMM</name>
<dbReference type="PANTHER" id="PTHR11567">
    <property type="entry name" value="ACID PHOSPHATASE-RELATED"/>
    <property type="match status" value="1"/>
</dbReference>
<dbReference type="KEGG" id="tml:GSTUM_00001272001"/>
<dbReference type="OMA" id="REWAQAC"/>
<dbReference type="EMBL" id="FN430174">
    <property type="protein sequence ID" value="CAZ82874.1"/>
    <property type="molecule type" value="Genomic_DNA"/>
</dbReference>
<dbReference type="GO" id="GO:0016791">
    <property type="term" value="F:phosphatase activity"/>
    <property type="evidence" value="ECO:0007669"/>
    <property type="project" value="TreeGrafter"/>
</dbReference>
<sequence length="458" mass="49976">MNSILRQRATEGETVRSVVIFSRHGDRTPKILGTTRLTALGKNQVYASGEFYRARYLDSNSTHFIKGISGRKYVEKEVFASSPDQQLLVQSTQVFLQGLYPPQNVMETLADGTSVSTPANGQQYPVLHSVSSNSPDAIWLKGDDGCPAHDQSFENFYASQQFKDLSVSTKPFYESFADLLEGVIPQSKVNYKSAFTIFDYLNVGRIYNSTIAKRVSSEDLAKLKYLADSTEWALNANITAAIPNPISISGSTLAKAILTQLSPSVTTPSSAPKLSVLFGSYDTFLSFFSLASLPSASSSFYGLPEYASTMVFELVSHPSDSSMYIRFLFRNGTRPESPLTEYPLFGQGGQNALMPYTEFAGSMDKIAIDNLDQWCKVCDSQEDICQARSMHIDIQPTGRPSMKPELAGGVGALCALAAVGIISAALMMIMGFRFTKKEKKAEVARSCASTEGSVDVKA</sequence>
<dbReference type="eggNOG" id="ENOG502RCH9">
    <property type="taxonomic scope" value="Eukaryota"/>
</dbReference>
<dbReference type="GeneID" id="9185530"/>
<keyword evidence="2" id="KW-0812">Transmembrane</keyword>
<evidence type="ECO:0000313" key="4">
    <source>
        <dbReference type="Proteomes" id="UP000006911"/>
    </source>
</evidence>
<dbReference type="InterPro" id="IPR029033">
    <property type="entry name" value="His_PPase_superfam"/>
</dbReference>
<reference evidence="3 4" key="1">
    <citation type="journal article" date="2010" name="Nature">
        <title>Perigord black truffle genome uncovers evolutionary origins and mechanisms of symbiosis.</title>
        <authorList>
            <person name="Martin F."/>
            <person name="Kohler A."/>
            <person name="Murat C."/>
            <person name="Balestrini R."/>
            <person name="Coutinho P.M."/>
            <person name="Jaillon O."/>
            <person name="Montanini B."/>
            <person name="Morin E."/>
            <person name="Noel B."/>
            <person name="Percudani R."/>
            <person name="Porcel B."/>
            <person name="Rubini A."/>
            <person name="Amicucci A."/>
            <person name="Amselem J."/>
            <person name="Anthouard V."/>
            <person name="Arcioni S."/>
            <person name="Artiguenave F."/>
            <person name="Aury J.M."/>
            <person name="Ballario P."/>
            <person name="Bolchi A."/>
            <person name="Brenna A."/>
            <person name="Brun A."/>
            <person name="Buee M."/>
            <person name="Cantarel B."/>
            <person name="Chevalier G."/>
            <person name="Couloux A."/>
            <person name="Da Silva C."/>
            <person name="Denoeud F."/>
            <person name="Duplessis S."/>
            <person name="Ghignone S."/>
            <person name="Hilselberger B."/>
            <person name="Iotti M."/>
            <person name="Marcais B."/>
            <person name="Mello A."/>
            <person name="Miranda M."/>
            <person name="Pacioni G."/>
            <person name="Quesneville H."/>
            <person name="Riccioni C."/>
            <person name="Ruotolo R."/>
            <person name="Splivallo R."/>
            <person name="Stocchi V."/>
            <person name="Tisserant E."/>
            <person name="Viscomi A.R."/>
            <person name="Zambonelli A."/>
            <person name="Zampieri E."/>
            <person name="Henrissat B."/>
            <person name="Lebrun M.H."/>
            <person name="Paolocci F."/>
            <person name="Bonfante P."/>
            <person name="Ottonello S."/>
            <person name="Wincker P."/>
        </authorList>
    </citation>
    <scope>NUCLEOTIDE SEQUENCE [LARGE SCALE GENOMIC DNA]</scope>
    <source>
        <strain evidence="3 4">Mel28</strain>
    </source>
</reference>
<dbReference type="RefSeq" id="XP_002838683.1">
    <property type="nucleotide sequence ID" value="XM_002838637.1"/>
</dbReference>
<dbReference type="InterPro" id="IPR050645">
    <property type="entry name" value="Histidine_acid_phosphatase"/>
</dbReference>
<dbReference type="AlphaFoldDB" id="D5GED1"/>
<evidence type="ECO:0000256" key="2">
    <source>
        <dbReference type="SAM" id="Phobius"/>
    </source>
</evidence>
<dbReference type="SUPFAM" id="SSF53254">
    <property type="entry name" value="Phosphoglycerate mutase-like"/>
    <property type="match status" value="1"/>
</dbReference>
<organism evidence="3 4">
    <name type="scientific">Tuber melanosporum (strain Mel28)</name>
    <name type="common">Perigord black truffle</name>
    <dbReference type="NCBI Taxonomy" id="656061"/>
    <lineage>
        <taxon>Eukaryota</taxon>
        <taxon>Fungi</taxon>
        <taxon>Dikarya</taxon>
        <taxon>Ascomycota</taxon>
        <taxon>Pezizomycotina</taxon>
        <taxon>Pezizomycetes</taxon>
        <taxon>Pezizales</taxon>
        <taxon>Tuberaceae</taxon>
        <taxon>Tuber</taxon>
    </lineage>
</organism>